<evidence type="ECO:0000313" key="5">
    <source>
        <dbReference type="Proteomes" id="UP000280792"/>
    </source>
</evidence>
<proteinExistence type="predicted"/>
<keyword evidence="3" id="KW-0479">Metal-binding</keyword>
<evidence type="ECO:0000256" key="3">
    <source>
        <dbReference type="PIRSR" id="PIRSR039026-2"/>
    </source>
</evidence>
<keyword evidence="1" id="KW-0732">Signal</keyword>
<evidence type="ECO:0000313" key="4">
    <source>
        <dbReference type="EMBL" id="RRJ84248.1"/>
    </source>
</evidence>
<dbReference type="InterPro" id="IPR018389">
    <property type="entry name" value="DctP_fam"/>
</dbReference>
<dbReference type="GO" id="GO:0055085">
    <property type="term" value="P:transmembrane transport"/>
    <property type="evidence" value="ECO:0007669"/>
    <property type="project" value="InterPro"/>
</dbReference>
<dbReference type="InterPro" id="IPR026289">
    <property type="entry name" value="SBP_TakP-like"/>
</dbReference>
<dbReference type="Gene3D" id="3.40.190.170">
    <property type="entry name" value="Bacterial extracellular solute-binding protein, family 7"/>
    <property type="match status" value="1"/>
</dbReference>
<dbReference type="PANTHER" id="PTHR33376:SF5">
    <property type="entry name" value="EXTRACYTOPLASMIC SOLUTE RECEPTOR PROTEIN"/>
    <property type="match status" value="1"/>
</dbReference>
<dbReference type="PIRSF" id="PIRSF039026">
    <property type="entry name" value="SiaP"/>
    <property type="match status" value="1"/>
</dbReference>
<keyword evidence="5" id="KW-1185">Reference proteome</keyword>
<dbReference type="GO" id="GO:0031317">
    <property type="term" value="C:tripartite ATP-independent periplasmic transporter complex"/>
    <property type="evidence" value="ECO:0007669"/>
    <property type="project" value="InterPro"/>
</dbReference>
<reference evidence="4 5" key="2">
    <citation type="submission" date="2018-12" db="EMBL/GenBank/DDBJ databases">
        <title>Simiduia agarivorans gen. nov., sp. nov., a marine, agarolytic bacterium isolated from shallow coastal water from Keelung, Taiwan.</title>
        <authorList>
            <person name="Shieh W.Y."/>
        </authorList>
    </citation>
    <scope>NUCLEOTIDE SEQUENCE [LARGE SCALE GENOMIC DNA]</scope>
    <source>
        <strain evidence="4 5">GTF-13</strain>
    </source>
</reference>
<dbReference type="GO" id="GO:0046872">
    <property type="term" value="F:metal ion binding"/>
    <property type="evidence" value="ECO:0007669"/>
    <property type="project" value="UniProtKB-KW"/>
</dbReference>
<name>A0A3P3VQL2_9GAMM</name>
<feature type="binding site" evidence="2">
    <location>
        <position position="178"/>
    </location>
    <ligand>
        <name>substrate</name>
    </ligand>
</feature>
<accession>A0A3P3VQL2</accession>
<organism evidence="4 5">
    <name type="scientific">Aestuariirhabdus litorea</name>
    <dbReference type="NCBI Taxonomy" id="2528527"/>
    <lineage>
        <taxon>Bacteria</taxon>
        <taxon>Pseudomonadati</taxon>
        <taxon>Pseudomonadota</taxon>
        <taxon>Gammaproteobacteria</taxon>
        <taxon>Oceanospirillales</taxon>
        <taxon>Aestuariirhabdaceae</taxon>
        <taxon>Aestuariirhabdus</taxon>
    </lineage>
</organism>
<dbReference type="InterPro" id="IPR038404">
    <property type="entry name" value="TRAP_DctP_sf"/>
</dbReference>
<feature type="binding site" evidence="2">
    <location>
        <position position="157"/>
    </location>
    <ligand>
        <name>substrate</name>
    </ligand>
</feature>
<sequence>MKRREVLKKGLVGLGGVAAATTISAPAIAKERMEINMVSTWGRDFPGLGTGAQRFAKRVTDLSDGRIQVNYFASGERVKAFDSFDEVASGNAQLYHGAEYYWKGKHPGFAYFTAVPFGLTYTEMNAWIRFGGGQELWDKLAGDFGIKGLMCGNTGVQMGGWFRKEINSADDIKGLKMRMPGLGGDVLAKLGGSPVSLPGTQIYENLVSGSIDATEWVGPWNDQFMKFYEAAKYYYYPGMHEPGAMLGIGMNKSWWEGLSKADQLLINAAASMENDVMMSEYNAKNGASLKQLVEEQGVKLRAFSDDIYDSFGEAAEEVFDETRQHSALANEIHESFAKARQEVGSWAKISDQAYVSQRNRVLGL</sequence>
<feature type="binding site" evidence="3">
    <location>
        <position position="215"/>
    </location>
    <ligand>
        <name>substrate</name>
    </ligand>
</feature>
<dbReference type="Proteomes" id="UP000280792">
    <property type="component" value="Unassembled WGS sequence"/>
</dbReference>
<dbReference type="RefSeq" id="WP_125014675.1">
    <property type="nucleotide sequence ID" value="NZ_QWEZ01000001.1"/>
</dbReference>
<evidence type="ECO:0000256" key="2">
    <source>
        <dbReference type="PIRSR" id="PIRSR039026-1"/>
    </source>
</evidence>
<dbReference type="CDD" id="cd13604">
    <property type="entry name" value="PBP2_TRAP_ketoacid_lactate_like"/>
    <property type="match status" value="1"/>
</dbReference>
<comment type="caution">
    <text evidence="4">The sequence shown here is derived from an EMBL/GenBank/DDBJ whole genome shotgun (WGS) entry which is preliminary data.</text>
</comment>
<dbReference type="NCBIfam" id="NF037995">
    <property type="entry name" value="TRAP_S1"/>
    <property type="match status" value="1"/>
</dbReference>
<dbReference type="PANTHER" id="PTHR33376">
    <property type="match status" value="1"/>
</dbReference>
<gene>
    <name evidence="4" type="ORF">D0544_03825</name>
</gene>
<feature type="binding site" evidence="3">
    <location>
        <position position="241"/>
    </location>
    <ligand>
        <name>substrate</name>
    </ligand>
</feature>
<reference evidence="4 5" key="1">
    <citation type="submission" date="2018-08" db="EMBL/GenBank/DDBJ databases">
        <authorList>
            <person name="Khan S.A."/>
        </authorList>
    </citation>
    <scope>NUCLEOTIDE SEQUENCE [LARGE SCALE GENOMIC DNA]</scope>
    <source>
        <strain evidence="4 5">GTF-13</strain>
    </source>
</reference>
<protein>
    <submittedName>
        <fullName evidence="4">TRAP transporter substrate-binding protein</fullName>
    </submittedName>
</protein>
<dbReference type="Gene3D" id="3.40.190.10">
    <property type="entry name" value="Periplasmic binding protein-like II"/>
    <property type="match status" value="1"/>
</dbReference>
<feature type="binding site" evidence="3">
    <location>
        <position position="216"/>
    </location>
    <ligand>
        <name>Na(+)</name>
        <dbReference type="ChEBI" id="CHEBI:29101"/>
    </ligand>
</feature>
<dbReference type="AlphaFoldDB" id="A0A3P3VQL2"/>
<evidence type="ECO:0000256" key="1">
    <source>
        <dbReference type="ARBA" id="ARBA00022729"/>
    </source>
</evidence>
<dbReference type="EMBL" id="QWEZ01000001">
    <property type="protein sequence ID" value="RRJ84248.1"/>
    <property type="molecule type" value="Genomic_DNA"/>
</dbReference>
<dbReference type="Pfam" id="PF03480">
    <property type="entry name" value="DctP"/>
    <property type="match status" value="1"/>
</dbReference>